<name>A0A376AHX0_9HYPH</name>
<protein>
    <recommendedName>
        <fullName evidence="3">PNPLA domain-containing protein</fullName>
    </recommendedName>
</protein>
<evidence type="ECO:0000256" key="2">
    <source>
        <dbReference type="PROSITE-ProRule" id="PRU01161"/>
    </source>
</evidence>
<dbReference type="InterPro" id="IPR002641">
    <property type="entry name" value="PNPLA_dom"/>
</dbReference>
<dbReference type="STRING" id="1336235.GCA_000518785_00094"/>
<feature type="active site" description="Nucleophile" evidence="2">
    <location>
        <position position="44"/>
    </location>
</feature>
<comment type="caution">
    <text evidence="2">Lacks conserved residue(s) required for the propagation of feature annotation.</text>
</comment>
<dbReference type="Proteomes" id="UP000254764">
    <property type="component" value="Unassembled WGS sequence"/>
</dbReference>
<dbReference type="GO" id="GO:0016787">
    <property type="term" value="F:hydrolase activity"/>
    <property type="evidence" value="ECO:0007669"/>
    <property type="project" value="UniProtKB-UniRule"/>
</dbReference>
<organism evidence="4 5">
    <name type="scientific">Ciceribacter selenitireducens ATCC BAA-1503</name>
    <dbReference type="NCBI Taxonomy" id="1336235"/>
    <lineage>
        <taxon>Bacteria</taxon>
        <taxon>Pseudomonadati</taxon>
        <taxon>Pseudomonadota</taxon>
        <taxon>Alphaproteobacteria</taxon>
        <taxon>Hyphomicrobiales</taxon>
        <taxon>Rhizobiaceae</taxon>
        <taxon>Ciceribacter</taxon>
    </lineage>
</organism>
<dbReference type="InterPro" id="IPR016035">
    <property type="entry name" value="Acyl_Trfase/lysoPLipase"/>
</dbReference>
<dbReference type="EMBL" id="UEYP01000004">
    <property type="protein sequence ID" value="SSC67441.1"/>
    <property type="molecule type" value="Genomic_DNA"/>
</dbReference>
<keyword evidence="1 2" id="KW-0443">Lipid metabolism</keyword>
<evidence type="ECO:0000313" key="5">
    <source>
        <dbReference type="Proteomes" id="UP000254764"/>
    </source>
</evidence>
<dbReference type="GO" id="GO:0016042">
    <property type="term" value="P:lipid catabolic process"/>
    <property type="evidence" value="ECO:0007669"/>
    <property type="project" value="UniProtKB-UniRule"/>
</dbReference>
<dbReference type="AlphaFoldDB" id="A0A376AHX0"/>
<feature type="domain" description="PNPLA" evidence="3">
    <location>
        <begin position="10"/>
        <end position="215"/>
    </location>
</feature>
<feature type="active site" description="Proton acceptor" evidence="2">
    <location>
        <position position="202"/>
    </location>
</feature>
<evidence type="ECO:0000313" key="4">
    <source>
        <dbReference type="EMBL" id="SSC67441.1"/>
    </source>
</evidence>
<dbReference type="RefSeq" id="WP_115670101.1">
    <property type="nucleotide sequence ID" value="NZ_UEYP01000004.1"/>
</dbReference>
<evidence type="ECO:0000256" key="1">
    <source>
        <dbReference type="ARBA" id="ARBA00023098"/>
    </source>
</evidence>
<dbReference type="SUPFAM" id="SSF52151">
    <property type="entry name" value="FabD/lysophospholipase-like"/>
    <property type="match status" value="1"/>
</dbReference>
<keyword evidence="2" id="KW-0378">Hydrolase</keyword>
<dbReference type="Gene3D" id="3.40.1090.10">
    <property type="entry name" value="Cytosolic phospholipase A2 catalytic domain"/>
    <property type="match status" value="1"/>
</dbReference>
<accession>A0A376AHX0</accession>
<dbReference type="PROSITE" id="PS51635">
    <property type="entry name" value="PNPLA"/>
    <property type="match status" value="1"/>
</dbReference>
<feature type="short sequence motif" description="DGA/G" evidence="2">
    <location>
        <begin position="202"/>
        <end position="204"/>
    </location>
</feature>
<proteinExistence type="predicted"/>
<sequence length="287" mass="30896">MPDALSFDAIGFAGGGNRCYWQSGFFLSLNLRYPQRPSYYVAVSAGAYHCAMNLAGIGERVRNAAFSFAERNIPDFDWAALKERRSPLVVGGLYRQFLAEQFGEGELAALKAAPPMLIQLARPPGWMPGGLAALGSIAAYQIEKRLTGGAHSKAGRYLGLTPAWISTHELSSAADLVDAMMATSSVPPFMPVGRIAERDHLDGGLVDNPPTIRLAETEATGGRTLLLTTRYGRLPLASPNRVVVGPSEDIRVNKFTVSDAAGLRHAFEVGLRDGATFAKTMPRLFGR</sequence>
<dbReference type="Pfam" id="PF01734">
    <property type="entry name" value="Patatin"/>
    <property type="match status" value="1"/>
</dbReference>
<dbReference type="OrthoDB" id="7401351at2"/>
<evidence type="ECO:0000259" key="3">
    <source>
        <dbReference type="PROSITE" id="PS51635"/>
    </source>
</evidence>
<keyword evidence="2" id="KW-0442">Lipid degradation</keyword>
<keyword evidence="5" id="KW-1185">Reference proteome</keyword>
<reference evidence="5" key="1">
    <citation type="submission" date="2018-07" db="EMBL/GenBank/DDBJ databases">
        <authorList>
            <person name="Peiro R."/>
            <person name="Begona"/>
            <person name="Cbmso G."/>
            <person name="Lopez M."/>
            <person name="Gonzalez S."/>
        </authorList>
    </citation>
    <scope>NUCLEOTIDE SEQUENCE [LARGE SCALE GENOMIC DNA]</scope>
</reference>
<gene>
    <name evidence="4" type="ORF">RHIZ70_3149</name>
</gene>